<sequence length="391" mass="42486">MDRTSGHLRSQPPSSSPKRIRIQVPMSPPARSAVSPVSFPAGRPASLSMPVSPSAMDREAHAVRSCPTCREAFSIFRRRYRCSYCLDVVCRKCSKSLKAVQSDTIPHAPSPISTSPTSNNSAGGHAFDDSTSSQSSWSSTSSVVSTASTFSSPSTHRRIKARCCKTCATFSPTLKAPSRCEFCRSTAGLFRKKLKCQVCQKFACKACGHLQDGAPFGIRSEAKVWVCTVCDTAHDRQTAKAHQSCHVCKEQFAEFKRRCRCKTCGATTCVQCSVSVAATTPGHPLDTRECRTCVVEAAKAMQNETLGNTDESTHRTSSLHLTPALEFAKDVDTSSFGSRMRTVERSCAAALIGVGVTVVIVVALLVYFYIVSVIVEDSWVASWYSRHVDEL</sequence>
<feature type="domain" description="FYVE-type" evidence="7">
    <location>
        <begin position="239"/>
        <end position="298"/>
    </location>
</feature>
<dbReference type="VEuPathDB" id="FungiDB:H257_08357"/>
<evidence type="ECO:0000259" key="7">
    <source>
        <dbReference type="PROSITE" id="PS50178"/>
    </source>
</evidence>
<evidence type="ECO:0000313" key="8">
    <source>
        <dbReference type="EMBL" id="ETV78157.1"/>
    </source>
</evidence>
<proteinExistence type="predicted"/>
<accession>W4GEP4</accession>
<dbReference type="OrthoDB" id="70643at2759"/>
<dbReference type="GeneID" id="20810353"/>
<dbReference type="AlphaFoldDB" id="W4GEP4"/>
<keyword evidence="3" id="KW-0862">Zinc</keyword>
<keyword evidence="2 4" id="KW-0863">Zinc-finger</keyword>
<feature type="region of interest" description="Disordered" evidence="5">
    <location>
        <begin position="1"/>
        <end position="42"/>
    </location>
</feature>
<organism evidence="8">
    <name type="scientific">Aphanomyces astaci</name>
    <name type="common">Crayfish plague agent</name>
    <dbReference type="NCBI Taxonomy" id="112090"/>
    <lineage>
        <taxon>Eukaryota</taxon>
        <taxon>Sar</taxon>
        <taxon>Stramenopiles</taxon>
        <taxon>Oomycota</taxon>
        <taxon>Saprolegniomycetes</taxon>
        <taxon>Saprolegniales</taxon>
        <taxon>Verrucalvaceae</taxon>
        <taxon>Aphanomyces</taxon>
    </lineage>
</organism>
<dbReference type="PANTHER" id="PTHR43102:SF2">
    <property type="entry name" value="GAF DOMAIN-CONTAINING PROTEIN"/>
    <property type="match status" value="1"/>
</dbReference>
<evidence type="ECO:0000256" key="2">
    <source>
        <dbReference type="ARBA" id="ARBA00022771"/>
    </source>
</evidence>
<protein>
    <recommendedName>
        <fullName evidence="7">FYVE-type domain-containing protein</fullName>
    </recommendedName>
</protein>
<dbReference type="InterPro" id="IPR017455">
    <property type="entry name" value="Znf_FYVE-rel"/>
</dbReference>
<feature type="compositionally biased region" description="Low complexity" evidence="5">
    <location>
        <begin position="105"/>
        <end position="122"/>
    </location>
</feature>
<evidence type="ECO:0000256" key="4">
    <source>
        <dbReference type="PROSITE-ProRule" id="PRU00091"/>
    </source>
</evidence>
<evidence type="ECO:0000256" key="6">
    <source>
        <dbReference type="SAM" id="Phobius"/>
    </source>
</evidence>
<feature type="compositionally biased region" description="Low complexity" evidence="5">
    <location>
        <begin position="29"/>
        <end position="41"/>
    </location>
</feature>
<gene>
    <name evidence="8" type="ORF">H257_08357</name>
</gene>
<name>W4GEP4_APHAT</name>
<reference evidence="8" key="1">
    <citation type="submission" date="2013-12" db="EMBL/GenBank/DDBJ databases">
        <title>The Genome Sequence of Aphanomyces astaci APO3.</title>
        <authorList>
            <consortium name="The Broad Institute Genomics Platform"/>
            <person name="Russ C."/>
            <person name="Tyler B."/>
            <person name="van West P."/>
            <person name="Dieguez-Uribeondo J."/>
            <person name="Young S.K."/>
            <person name="Zeng Q."/>
            <person name="Gargeya S."/>
            <person name="Fitzgerald M."/>
            <person name="Abouelleil A."/>
            <person name="Alvarado L."/>
            <person name="Chapman S.B."/>
            <person name="Gainer-Dewar J."/>
            <person name="Goldberg J."/>
            <person name="Griggs A."/>
            <person name="Gujja S."/>
            <person name="Hansen M."/>
            <person name="Howarth C."/>
            <person name="Imamovic A."/>
            <person name="Ireland A."/>
            <person name="Larimer J."/>
            <person name="McCowan C."/>
            <person name="Murphy C."/>
            <person name="Pearson M."/>
            <person name="Poon T.W."/>
            <person name="Priest M."/>
            <person name="Roberts A."/>
            <person name="Saif S."/>
            <person name="Shea T."/>
            <person name="Sykes S."/>
            <person name="Wortman J."/>
            <person name="Nusbaum C."/>
            <person name="Birren B."/>
        </authorList>
    </citation>
    <scope>NUCLEOTIDE SEQUENCE [LARGE SCALE GENOMIC DNA]</scope>
    <source>
        <strain evidence="8">APO3</strain>
    </source>
</reference>
<dbReference type="SUPFAM" id="SSF57903">
    <property type="entry name" value="FYVE/PHD zinc finger"/>
    <property type="match status" value="3"/>
</dbReference>
<keyword evidence="6" id="KW-1133">Transmembrane helix</keyword>
<dbReference type="Gene3D" id="3.30.40.10">
    <property type="entry name" value="Zinc/RING finger domain, C3HC4 (zinc finger)"/>
    <property type="match status" value="2"/>
</dbReference>
<evidence type="ECO:0000256" key="1">
    <source>
        <dbReference type="ARBA" id="ARBA00022723"/>
    </source>
</evidence>
<dbReference type="GO" id="GO:0008270">
    <property type="term" value="F:zinc ion binding"/>
    <property type="evidence" value="ECO:0007669"/>
    <property type="project" value="UniProtKB-KW"/>
</dbReference>
<dbReference type="RefSeq" id="XP_009832494.1">
    <property type="nucleotide sequence ID" value="XM_009834192.1"/>
</dbReference>
<dbReference type="PROSITE" id="PS50178">
    <property type="entry name" value="ZF_FYVE"/>
    <property type="match status" value="1"/>
</dbReference>
<keyword evidence="6" id="KW-0812">Transmembrane</keyword>
<evidence type="ECO:0000256" key="5">
    <source>
        <dbReference type="SAM" id="MobiDB-lite"/>
    </source>
</evidence>
<dbReference type="InterPro" id="IPR013083">
    <property type="entry name" value="Znf_RING/FYVE/PHD"/>
</dbReference>
<keyword evidence="6" id="KW-0472">Membrane</keyword>
<dbReference type="PANTHER" id="PTHR43102">
    <property type="entry name" value="SLR1143 PROTEIN"/>
    <property type="match status" value="1"/>
</dbReference>
<dbReference type="EMBL" id="KI913131">
    <property type="protein sequence ID" value="ETV78157.1"/>
    <property type="molecule type" value="Genomic_DNA"/>
</dbReference>
<keyword evidence="1" id="KW-0479">Metal-binding</keyword>
<feature type="compositionally biased region" description="Polar residues" evidence="5">
    <location>
        <begin position="7"/>
        <end position="17"/>
    </location>
</feature>
<feature type="transmembrane region" description="Helical" evidence="6">
    <location>
        <begin position="348"/>
        <end position="370"/>
    </location>
</feature>
<dbReference type="InterPro" id="IPR011011">
    <property type="entry name" value="Znf_FYVE_PHD"/>
</dbReference>
<dbReference type="STRING" id="112090.W4GEP4"/>
<feature type="region of interest" description="Disordered" evidence="5">
    <location>
        <begin position="104"/>
        <end position="136"/>
    </location>
</feature>
<evidence type="ECO:0000256" key="3">
    <source>
        <dbReference type="ARBA" id="ARBA00022833"/>
    </source>
</evidence>